<accession>A0AAV4IFY5</accession>
<comment type="cofactor">
    <cofactor evidence="1">
        <name>a divalent metal cation</name>
        <dbReference type="ChEBI" id="CHEBI:60240"/>
    </cofactor>
</comment>
<proteinExistence type="predicted"/>
<protein>
    <submittedName>
        <fullName evidence="4">Nuclease harbi1</fullName>
    </submittedName>
</protein>
<evidence type="ECO:0000313" key="5">
    <source>
        <dbReference type="Proteomes" id="UP000762676"/>
    </source>
</evidence>
<evidence type="ECO:0000256" key="1">
    <source>
        <dbReference type="ARBA" id="ARBA00001968"/>
    </source>
</evidence>
<comment type="caution">
    <text evidence="4">The sequence shown here is derived from an EMBL/GenBank/DDBJ whole genome shotgun (WGS) entry which is preliminary data.</text>
</comment>
<dbReference type="AlphaFoldDB" id="A0AAV4IFY5"/>
<dbReference type="EMBL" id="BMAT01006161">
    <property type="protein sequence ID" value="GFS07437.1"/>
    <property type="molecule type" value="Genomic_DNA"/>
</dbReference>
<evidence type="ECO:0000313" key="4">
    <source>
        <dbReference type="EMBL" id="GFS07437.1"/>
    </source>
</evidence>
<keyword evidence="5" id="KW-1185">Reference proteome</keyword>
<sequence length="116" mass="13484">MTPFRDNGHLTLLEKRYNSAQSFTRVDIERAFGLLKGKFRRLKELEMTKVQDIPNVIIICRLFYTILSLLRSGVDEDDIELENQEGERDDNLVNNANNQRMPNANAKRLNIAHLLI</sequence>
<evidence type="ECO:0000259" key="3">
    <source>
        <dbReference type="Pfam" id="PF13359"/>
    </source>
</evidence>
<dbReference type="Proteomes" id="UP000762676">
    <property type="component" value="Unassembled WGS sequence"/>
</dbReference>
<name>A0AAV4IFY5_9GAST</name>
<dbReference type="GO" id="GO:0046872">
    <property type="term" value="F:metal ion binding"/>
    <property type="evidence" value="ECO:0007669"/>
    <property type="project" value="UniProtKB-KW"/>
</dbReference>
<feature type="domain" description="DDE Tnp4" evidence="3">
    <location>
        <begin position="2"/>
        <end position="60"/>
    </location>
</feature>
<dbReference type="InterPro" id="IPR027806">
    <property type="entry name" value="HARBI1_dom"/>
</dbReference>
<gene>
    <name evidence="4" type="ORF">ElyMa_002989700</name>
</gene>
<dbReference type="Pfam" id="PF13359">
    <property type="entry name" value="DDE_Tnp_4"/>
    <property type="match status" value="1"/>
</dbReference>
<reference evidence="4 5" key="1">
    <citation type="journal article" date="2021" name="Elife">
        <title>Chloroplast acquisition without the gene transfer in kleptoplastic sea slugs, Plakobranchus ocellatus.</title>
        <authorList>
            <person name="Maeda T."/>
            <person name="Takahashi S."/>
            <person name="Yoshida T."/>
            <person name="Shimamura S."/>
            <person name="Takaki Y."/>
            <person name="Nagai Y."/>
            <person name="Toyoda A."/>
            <person name="Suzuki Y."/>
            <person name="Arimoto A."/>
            <person name="Ishii H."/>
            <person name="Satoh N."/>
            <person name="Nishiyama T."/>
            <person name="Hasebe M."/>
            <person name="Maruyama T."/>
            <person name="Minagawa J."/>
            <person name="Obokata J."/>
            <person name="Shigenobu S."/>
        </authorList>
    </citation>
    <scope>NUCLEOTIDE SEQUENCE [LARGE SCALE GENOMIC DNA]</scope>
</reference>
<keyword evidence="2" id="KW-0479">Metal-binding</keyword>
<organism evidence="4 5">
    <name type="scientific">Elysia marginata</name>
    <dbReference type="NCBI Taxonomy" id="1093978"/>
    <lineage>
        <taxon>Eukaryota</taxon>
        <taxon>Metazoa</taxon>
        <taxon>Spiralia</taxon>
        <taxon>Lophotrochozoa</taxon>
        <taxon>Mollusca</taxon>
        <taxon>Gastropoda</taxon>
        <taxon>Heterobranchia</taxon>
        <taxon>Euthyneura</taxon>
        <taxon>Panpulmonata</taxon>
        <taxon>Sacoglossa</taxon>
        <taxon>Placobranchoidea</taxon>
        <taxon>Plakobranchidae</taxon>
        <taxon>Elysia</taxon>
    </lineage>
</organism>
<evidence type="ECO:0000256" key="2">
    <source>
        <dbReference type="ARBA" id="ARBA00022723"/>
    </source>
</evidence>